<dbReference type="InterPro" id="IPR014710">
    <property type="entry name" value="RmlC-like_jellyroll"/>
</dbReference>
<keyword evidence="4" id="KW-1185">Reference proteome</keyword>
<dbReference type="EMBL" id="JADHEC010000031">
    <property type="protein sequence ID" value="MBF2709434.1"/>
    <property type="molecule type" value="Genomic_DNA"/>
</dbReference>
<dbReference type="GO" id="GO:0043565">
    <property type="term" value="F:sequence-specific DNA binding"/>
    <property type="evidence" value="ECO:0007669"/>
    <property type="project" value="InterPro"/>
</dbReference>
<dbReference type="Gene3D" id="2.60.120.10">
    <property type="entry name" value="Jelly Rolls"/>
    <property type="match status" value="1"/>
</dbReference>
<dbReference type="SMART" id="SM00342">
    <property type="entry name" value="HTH_ARAC"/>
    <property type="match status" value="1"/>
</dbReference>
<reference evidence="3" key="1">
    <citation type="submission" date="2020-11" db="EMBL/GenBank/DDBJ databases">
        <title>Genome of Flavobacterium soyangense.</title>
        <authorList>
            <person name="Liu Q."/>
            <person name="Xin Y.-H."/>
        </authorList>
    </citation>
    <scope>NUCLEOTIDE SEQUENCE</scope>
    <source>
        <strain evidence="3">CGMCC 1.13493</strain>
    </source>
</reference>
<dbReference type="InterPro" id="IPR037923">
    <property type="entry name" value="HTH-like"/>
</dbReference>
<sequence length="274" mass="32311">MISYQELEVWEERRRKNNFFELVFVIDGQGEQCVNGFQYPYKKDSIFLLPSTNCHSYEIKKKTKFLFIRFTTNYFSKSNSSAIDYSLWFNRLHFIIGNYNRFPGEIVKNSNDSKTLQLLGRIVHNEHQKEDRHSNSIIQSSLFSMLEIIARSIVKEFPNDSGTVDSKFGKLLNYIQFNLLEDEKITVKFLSDKFNIASSYFSEYFKRNANESFQDYVIKSKLKIAESKALYTDQSFKEIAHDLGFTDSSHLNRMMRKIHYRSLADVRKGKIFST</sequence>
<keyword evidence="1" id="KW-0238">DNA-binding</keyword>
<dbReference type="SUPFAM" id="SSF51215">
    <property type="entry name" value="Regulatory protein AraC"/>
    <property type="match status" value="1"/>
</dbReference>
<accession>A0A930UDI8</accession>
<dbReference type="AlphaFoldDB" id="A0A930UDI8"/>
<dbReference type="Gene3D" id="1.10.10.60">
    <property type="entry name" value="Homeodomain-like"/>
    <property type="match status" value="2"/>
</dbReference>
<evidence type="ECO:0000313" key="3">
    <source>
        <dbReference type="EMBL" id="MBF2709434.1"/>
    </source>
</evidence>
<dbReference type="PANTHER" id="PTHR43280:SF28">
    <property type="entry name" value="HTH-TYPE TRANSCRIPTIONAL ACTIVATOR RHAS"/>
    <property type="match status" value="1"/>
</dbReference>
<evidence type="ECO:0000256" key="1">
    <source>
        <dbReference type="ARBA" id="ARBA00023125"/>
    </source>
</evidence>
<dbReference type="PROSITE" id="PS01124">
    <property type="entry name" value="HTH_ARAC_FAMILY_2"/>
    <property type="match status" value="1"/>
</dbReference>
<organism evidence="3 4">
    <name type="scientific">Flavobacterium soyangense</name>
    <dbReference type="NCBI Taxonomy" id="2023265"/>
    <lineage>
        <taxon>Bacteria</taxon>
        <taxon>Pseudomonadati</taxon>
        <taxon>Bacteroidota</taxon>
        <taxon>Flavobacteriia</taxon>
        <taxon>Flavobacteriales</taxon>
        <taxon>Flavobacteriaceae</taxon>
        <taxon>Flavobacterium</taxon>
    </lineage>
</organism>
<name>A0A930UDI8_9FLAO</name>
<gene>
    <name evidence="3" type="ORF">IR213_12655</name>
</gene>
<dbReference type="PANTHER" id="PTHR43280">
    <property type="entry name" value="ARAC-FAMILY TRANSCRIPTIONAL REGULATOR"/>
    <property type="match status" value="1"/>
</dbReference>
<dbReference type="Pfam" id="PF12833">
    <property type="entry name" value="HTH_18"/>
    <property type="match status" value="1"/>
</dbReference>
<dbReference type="InterPro" id="IPR018060">
    <property type="entry name" value="HTH_AraC"/>
</dbReference>
<evidence type="ECO:0000313" key="4">
    <source>
        <dbReference type="Proteomes" id="UP000646211"/>
    </source>
</evidence>
<dbReference type="GO" id="GO:0003700">
    <property type="term" value="F:DNA-binding transcription factor activity"/>
    <property type="evidence" value="ECO:0007669"/>
    <property type="project" value="InterPro"/>
</dbReference>
<dbReference type="RefSeq" id="WP_194312675.1">
    <property type="nucleotide sequence ID" value="NZ_JADHEC010000031.1"/>
</dbReference>
<feature type="domain" description="HTH araC/xylS-type" evidence="2">
    <location>
        <begin position="169"/>
        <end position="269"/>
    </location>
</feature>
<dbReference type="Proteomes" id="UP000646211">
    <property type="component" value="Unassembled WGS sequence"/>
</dbReference>
<proteinExistence type="predicted"/>
<comment type="caution">
    <text evidence="3">The sequence shown here is derived from an EMBL/GenBank/DDBJ whole genome shotgun (WGS) entry which is preliminary data.</text>
</comment>
<evidence type="ECO:0000259" key="2">
    <source>
        <dbReference type="PROSITE" id="PS01124"/>
    </source>
</evidence>
<protein>
    <submittedName>
        <fullName evidence="3">Helix-turn-helix domain-containing protein</fullName>
    </submittedName>
</protein>